<feature type="domain" description="MRH" evidence="11">
    <location>
        <begin position="1"/>
        <end position="61"/>
    </location>
</feature>
<evidence type="ECO:0000259" key="11">
    <source>
        <dbReference type="PROSITE" id="PS51914"/>
    </source>
</evidence>
<evidence type="ECO:0000313" key="12">
    <source>
        <dbReference type="EMBL" id="GJJ13125.1"/>
    </source>
</evidence>
<gene>
    <name evidence="12" type="ORF">Clacol_007375</name>
</gene>
<dbReference type="GO" id="GO:0007034">
    <property type="term" value="P:vacuolar transport"/>
    <property type="evidence" value="ECO:0007669"/>
    <property type="project" value="TreeGrafter"/>
</dbReference>
<feature type="region of interest" description="Disordered" evidence="9">
    <location>
        <begin position="185"/>
        <end position="207"/>
    </location>
</feature>
<reference evidence="12" key="1">
    <citation type="submission" date="2021-10" db="EMBL/GenBank/DDBJ databases">
        <title>De novo Genome Assembly of Clathrus columnatus (Basidiomycota, Fungi) Using Illumina and Nanopore Sequence Data.</title>
        <authorList>
            <person name="Ogiso-Tanaka E."/>
            <person name="Itagaki H."/>
            <person name="Hosoya T."/>
            <person name="Hosaka K."/>
        </authorList>
    </citation>
    <scope>NUCLEOTIDE SEQUENCE</scope>
    <source>
        <strain evidence="12">MO-923</strain>
    </source>
</reference>
<keyword evidence="4" id="KW-0732">Signal</keyword>
<accession>A0AAV5AFP8</accession>
<organism evidence="12 13">
    <name type="scientific">Clathrus columnatus</name>
    <dbReference type="NCBI Taxonomy" id="1419009"/>
    <lineage>
        <taxon>Eukaryota</taxon>
        <taxon>Fungi</taxon>
        <taxon>Dikarya</taxon>
        <taxon>Basidiomycota</taxon>
        <taxon>Agaricomycotina</taxon>
        <taxon>Agaricomycetes</taxon>
        <taxon>Phallomycetidae</taxon>
        <taxon>Phallales</taxon>
        <taxon>Clathraceae</taxon>
        <taxon>Clathrus</taxon>
    </lineage>
</organism>
<dbReference type="PANTHER" id="PTHR15071:SF0">
    <property type="entry name" value="MANNOSE 6-PHOSPHATE RECEPTOR-LIKE PROTEIN 1"/>
    <property type="match status" value="1"/>
</dbReference>
<feature type="transmembrane region" description="Helical" evidence="10">
    <location>
        <begin position="68"/>
        <end position="90"/>
    </location>
</feature>
<keyword evidence="7" id="KW-1015">Disulfide bond</keyword>
<keyword evidence="3 10" id="KW-0812">Transmembrane</keyword>
<dbReference type="InterPro" id="IPR009011">
    <property type="entry name" value="Man6P_isomerase_rcpt-bd_dom_sf"/>
</dbReference>
<dbReference type="InterPro" id="IPR028927">
    <property type="entry name" value="Man-6-P_rcpt"/>
</dbReference>
<comment type="caution">
    <text evidence="12">The sequence shown here is derived from an EMBL/GenBank/DDBJ whole genome shotgun (WGS) entry which is preliminary data.</text>
</comment>
<name>A0AAV5AFP8_9AGAM</name>
<sequence length="249" mass="28163">MTNGSPCPGDNNLRGSTAIRFICDNNVFGQGQPQLIAHFPLEEETACGFFFEWRTHVACPTAKPGSGVVAIIAIIVLVLFILYIVTGVLYRRLVLGMQGLDQFPRLSIIPMSKVKQFISNFPDWIGDIRDHLRGGSRDLWPRSRTTGNGGFWSRRNDGFSPLAREEEEAMFRDQDEAARRFSLEEDDITSPQQLHTPTLPNLHENKNTTNHEGPYILLLKNPGEMRHSTNGFMEDFVITLPDFKLINVF</sequence>
<proteinExistence type="predicted"/>
<dbReference type="GO" id="GO:0000139">
    <property type="term" value="C:Golgi membrane"/>
    <property type="evidence" value="ECO:0007669"/>
    <property type="project" value="UniProtKB-SubCell"/>
</dbReference>
<keyword evidence="2" id="KW-0813">Transport</keyword>
<dbReference type="GO" id="GO:0010008">
    <property type="term" value="C:endosome membrane"/>
    <property type="evidence" value="ECO:0007669"/>
    <property type="project" value="UniProtKB-SubCell"/>
</dbReference>
<evidence type="ECO:0000313" key="13">
    <source>
        <dbReference type="Proteomes" id="UP001050691"/>
    </source>
</evidence>
<keyword evidence="8" id="KW-0325">Glycoprotein</keyword>
<evidence type="ECO:0000256" key="10">
    <source>
        <dbReference type="SAM" id="Phobius"/>
    </source>
</evidence>
<dbReference type="InterPro" id="IPR044865">
    <property type="entry name" value="MRH_dom"/>
</dbReference>
<dbReference type="SUPFAM" id="SSF50911">
    <property type="entry name" value="Mannose 6-phosphate receptor domain"/>
    <property type="match status" value="1"/>
</dbReference>
<dbReference type="Gene3D" id="2.70.130.10">
    <property type="entry name" value="Mannose-6-phosphate receptor binding domain"/>
    <property type="match status" value="1"/>
</dbReference>
<evidence type="ECO:0000256" key="7">
    <source>
        <dbReference type="ARBA" id="ARBA00023157"/>
    </source>
</evidence>
<dbReference type="Pfam" id="PF02157">
    <property type="entry name" value="Man-6-P_recep"/>
    <property type="match status" value="1"/>
</dbReference>
<protein>
    <recommendedName>
        <fullName evidence="11">MRH domain-containing protein</fullName>
    </recommendedName>
</protein>
<dbReference type="GO" id="GO:0005770">
    <property type="term" value="C:late endosome"/>
    <property type="evidence" value="ECO:0007669"/>
    <property type="project" value="TreeGrafter"/>
</dbReference>
<evidence type="ECO:0000256" key="5">
    <source>
        <dbReference type="ARBA" id="ARBA00022989"/>
    </source>
</evidence>
<evidence type="ECO:0000256" key="8">
    <source>
        <dbReference type="ARBA" id="ARBA00023180"/>
    </source>
</evidence>
<comment type="subcellular location">
    <subcellularLocation>
        <location evidence="1">Endomembrane system</location>
    </subcellularLocation>
</comment>
<evidence type="ECO:0000256" key="3">
    <source>
        <dbReference type="ARBA" id="ARBA00022692"/>
    </source>
</evidence>
<evidence type="ECO:0000256" key="9">
    <source>
        <dbReference type="SAM" id="MobiDB-lite"/>
    </source>
</evidence>
<dbReference type="PROSITE" id="PS51914">
    <property type="entry name" value="MRH"/>
    <property type="match status" value="1"/>
</dbReference>
<dbReference type="EMBL" id="BPWL01000008">
    <property type="protein sequence ID" value="GJJ13125.1"/>
    <property type="molecule type" value="Genomic_DNA"/>
</dbReference>
<feature type="compositionally biased region" description="Polar residues" evidence="9">
    <location>
        <begin position="189"/>
        <end position="199"/>
    </location>
</feature>
<keyword evidence="13" id="KW-1185">Reference proteome</keyword>
<keyword evidence="6 10" id="KW-0472">Membrane</keyword>
<dbReference type="PANTHER" id="PTHR15071">
    <property type="entry name" value="MANNOSE-6-PHOSPHATE RECEPTOR FAMILY MEMBER"/>
    <property type="match status" value="1"/>
</dbReference>
<evidence type="ECO:0000256" key="2">
    <source>
        <dbReference type="ARBA" id="ARBA00022448"/>
    </source>
</evidence>
<dbReference type="AlphaFoldDB" id="A0AAV5AFP8"/>
<evidence type="ECO:0000256" key="6">
    <source>
        <dbReference type="ARBA" id="ARBA00023136"/>
    </source>
</evidence>
<evidence type="ECO:0000256" key="4">
    <source>
        <dbReference type="ARBA" id="ARBA00022729"/>
    </source>
</evidence>
<evidence type="ECO:0000256" key="1">
    <source>
        <dbReference type="ARBA" id="ARBA00004308"/>
    </source>
</evidence>
<keyword evidence="5 10" id="KW-1133">Transmembrane helix</keyword>
<dbReference type="Proteomes" id="UP001050691">
    <property type="component" value="Unassembled WGS sequence"/>
</dbReference>